<name>A0ABQ9U948_SAGOE</name>
<protein>
    <recommendedName>
        <fullName evidence="4">NOD1/2 winged helix domain-containing protein</fullName>
    </recommendedName>
</protein>
<organism evidence="5 6">
    <name type="scientific">Saguinus oedipus</name>
    <name type="common">Cotton-top tamarin</name>
    <name type="synonym">Oedipomidas oedipus</name>
    <dbReference type="NCBI Taxonomy" id="9490"/>
    <lineage>
        <taxon>Eukaryota</taxon>
        <taxon>Metazoa</taxon>
        <taxon>Chordata</taxon>
        <taxon>Craniata</taxon>
        <taxon>Vertebrata</taxon>
        <taxon>Euteleostomi</taxon>
        <taxon>Mammalia</taxon>
        <taxon>Eutheria</taxon>
        <taxon>Euarchontoglires</taxon>
        <taxon>Primates</taxon>
        <taxon>Haplorrhini</taxon>
        <taxon>Platyrrhini</taxon>
        <taxon>Cebidae</taxon>
        <taxon>Callitrichinae</taxon>
        <taxon>Saguinus</taxon>
    </lineage>
</organism>
<evidence type="ECO:0000256" key="1">
    <source>
        <dbReference type="ARBA" id="ARBA00022741"/>
    </source>
</evidence>
<evidence type="ECO:0000313" key="6">
    <source>
        <dbReference type="Proteomes" id="UP001266305"/>
    </source>
</evidence>
<feature type="compositionally biased region" description="Acidic residues" evidence="3">
    <location>
        <begin position="341"/>
        <end position="356"/>
    </location>
</feature>
<keyword evidence="6" id="KW-1185">Reference proteome</keyword>
<accession>A0ABQ9U948</accession>
<evidence type="ECO:0000313" key="5">
    <source>
        <dbReference type="EMBL" id="KAK2093300.1"/>
    </source>
</evidence>
<sequence>MAPTCHTYTGPLQYFLCSRFLQGAQLWGKLRALSLLAVQGLWAQISVFHEEDLERFGDSGFEDKEASYSSGYGTPLEPPPIVVVVMGPPKVGRSTLIQRLIRNCTWQKLTEIRGPATIVRNTGSFVRGEDNGLQLSSRIMVIMESVQSGFSLSTFIHLGKKHRLIIIECGCNINMMINLAKIADLQKSPVLHTSLIHGPSASTAPSVVPAQPIPISTKSCELGFTHELVQSLISIHSIIDAKMASSRVTLFSDSKLLGSEDIDNQGDDIEDDEMSGDDGLENDSSDEEAGEKGNAVMADWYMTAKGVKQGNLEELEEEREVNLPAFADSDDDLEGSSAGEGEVEEADESIEEEDCIAGERGISGSKAVGEGSKAELSPANPRSNPVNLEKYLPMKKAALATSDSRHCTAEEAFSSEDESEESSLLSAGKEDSENEDAFRKKLSKPSQVGSGQKLGSKILIDEPSDIEDLVKGEEDFKEEKNDSTEASGALKWKEDLSRKAAEAFPRQQQQLQTSESLFIEEKVNTPVLSTQAEKSNFAAWLRHQPQSSSSL</sequence>
<comment type="caution">
    <text evidence="5">The sequence shown here is derived from an EMBL/GenBank/DDBJ whole genome shotgun (WGS) entry which is preliminary data.</text>
</comment>
<dbReference type="Pfam" id="PF17779">
    <property type="entry name" value="WHD_NOD2"/>
    <property type="match status" value="1"/>
</dbReference>
<evidence type="ECO:0000259" key="4">
    <source>
        <dbReference type="Pfam" id="PF17779"/>
    </source>
</evidence>
<keyword evidence="2" id="KW-0067">ATP-binding</keyword>
<dbReference type="InterPro" id="IPR027417">
    <property type="entry name" value="P-loop_NTPase"/>
</dbReference>
<feature type="region of interest" description="Disordered" evidence="3">
    <location>
        <begin position="399"/>
        <end position="466"/>
    </location>
</feature>
<dbReference type="Proteomes" id="UP001266305">
    <property type="component" value="Unassembled WGS sequence"/>
</dbReference>
<keyword evidence="1" id="KW-0547">Nucleotide-binding</keyword>
<feature type="compositionally biased region" description="Basic and acidic residues" evidence="3">
    <location>
        <begin position="428"/>
        <end position="439"/>
    </location>
</feature>
<dbReference type="InterPro" id="IPR041075">
    <property type="entry name" value="NOD1/2_WH"/>
</dbReference>
<dbReference type="PANTHER" id="PTHR12858">
    <property type="entry name" value="RIBOSOME BIOGENESIS PROTEIN"/>
    <property type="match status" value="1"/>
</dbReference>
<dbReference type="EMBL" id="JASSZA010000015">
    <property type="protein sequence ID" value="KAK2093300.1"/>
    <property type="molecule type" value="Genomic_DNA"/>
</dbReference>
<proteinExistence type="predicted"/>
<reference evidence="5 6" key="1">
    <citation type="submission" date="2023-05" db="EMBL/GenBank/DDBJ databases">
        <title>B98-5 Cell Line De Novo Hybrid Assembly: An Optical Mapping Approach.</title>
        <authorList>
            <person name="Kananen K."/>
            <person name="Auerbach J.A."/>
            <person name="Kautto E."/>
            <person name="Blachly J.S."/>
        </authorList>
    </citation>
    <scope>NUCLEOTIDE SEQUENCE [LARGE SCALE GENOMIC DNA]</scope>
    <source>
        <strain evidence="5">B95-8</strain>
        <tissue evidence="5">Cell line</tissue>
    </source>
</reference>
<evidence type="ECO:0000256" key="2">
    <source>
        <dbReference type="ARBA" id="ARBA00022840"/>
    </source>
</evidence>
<feature type="compositionally biased region" description="Acidic residues" evidence="3">
    <location>
        <begin position="260"/>
        <end position="289"/>
    </location>
</feature>
<feature type="region of interest" description="Disordered" evidence="3">
    <location>
        <begin position="259"/>
        <end position="291"/>
    </location>
</feature>
<dbReference type="SUPFAM" id="SSF52540">
    <property type="entry name" value="P-loop containing nucleoside triphosphate hydrolases"/>
    <property type="match status" value="1"/>
</dbReference>
<feature type="domain" description="NOD1/2 winged helix" evidence="4">
    <location>
        <begin position="30"/>
        <end position="57"/>
    </location>
</feature>
<evidence type="ECO:0000256" key="3">
    <source>
        <dbReference type="SAM" id="MobiDB-lite"/>
    </source>
</evidence>
<dbReference type="InterPro" id="IPR039761">
    <property type="entry name" value="Bms1/Tsr1"/>
</dbReference>
<feature type="region of interest" description="Disordered" evidence="3">
    <location>
        <begin position="324"/>
        <end position="387"/>
    </location>
</feature>
<gene>
    <name evidence="5" type="ORF">P7K49_029829</name>
</gene>
<dbReference type="PANTHER" id="PTHR12858:SF2">
    <property type="entry name" value="RIBOSOME BIOGENESIS PROTEIN BMS1 HOMOLOG"/>
    <property type="match status" value="1"/>
</dbReference>